<organism evidence="3 4">
    <name type="scientific">Collimonas arenae</name>
    <dbReference type="NCBI Taxonomy" id="279058"/>
    <lineage>
        <taxon>Bacteria</taxon>
        <taxon>Pseudomonadati</taxon>
        <taxon>Pseudomonadota</taxon>
        <taxon>Betaproteobacteria</taxon>
        <taxon>Burkholderiales</taxon>
        <taxon>Oxalobacteraceae</taxon>
        <taxon>Collimonas</taxon>
    </lineage>
</organism>
<accession>A0A0A1FAQ0</accession>
<dbReference type="PROSITE" id="PS51318">
    <property type="entry name" value="TAT"/>
    <property type="match status" value="1"/>
</dbReference>
<dbReference type="PROSITE" id="PS50983">
    <property type="entry name" value="FE_B12_PBP"/>
    <property type="match status" value="1"/>
</dbReference>
<dbReference type="PANTHER" id="PTHR30535:SF4">
    <property type="entry name" value="HEMIN-BINDING PERIPLASMIC PROTEIN HMUT"/>
    <property type="match status" value="1"/>
</dbReference>
<feature type="domain" description="Fe/B12 periplasmic-binding" evidence="2">
    <location>
        <begin position="41"/>
        <end position="302"/>
    </location>
</feature>
<gene>
    <name evidence="3" type="ORF">LT85_1672</name>
</gene>
<evidence type="ECO:0000313" key="4">
    <source>
        <dbReference type="Proteomes" id="UP000030302"/>
    </source>
</evidence>
<evidence type="ECO:0000259" key="2">
    <source>
        <dbReference type="PROSITE" id="PS50983"/>
    </source>
</evidence>
<dbReference type="HOGENOM" id="CLU_038034_6_0_4"/>
<dbReference type="Gene3D" id="3.40.50.1980">
    <property type="entry name" value="Nitrogenase molybdenum iron protein domain"/>
    <property type="match status" value="2"/>
</dbReference>
<proteinExistence type="predicted"/>
<dbReference type="PANTHER" id="PTHR30535">
    <property type="entry name" value="VITAMIN B12-BINDING PROTEIN"/>
    <property type="match status" value="1"/>
</dbReference>
<reference evidence="4" key="1">
    <citation type="journal article" date="2014" name="Soil Biol. Biochem.">
        <title>Structure and function of bacterial communities in ageing soils: Insights from the Mendocino ecological staircase.</title>
        <authorList>
            <person name="Uroz S."/>
            <person name="Tech J.J."/>
            <person name="Sawaya N.A."/>
            <person name="Frey-Klett P."/>
            <person name="Leveau J.H.J."/>
        </authorList>
    </citation>
    <scope>NUCLEOTIDE SEQUENCE [LARGE SCALE GENOMIC DNA]</scope>
    <source>
        <strain evidence="4">Cal35</strain>
    </source>
</reference>
<dbReference type="KEGG" id="care:LT85_1672"/>
<dbReference type="InterPro" id="IPR006311">
    <property type="entry name" value="TAT_signal"/>
</dbReference>
<dbReference type="InterPro" id="IPR002491">
    <property type="entry name" value="ABC_transptr_periplasmic_BD"/>
</dbReference>
<protein>
    <submittedName>
        <fullName evidence="3">Periplasmic hemin-binding protein</fullName>
    </submittedName>
</protein>
<dbReference type="SUPFAM" id="SSF53807">
    <property type="entry name" value="Helical backbone' metal receptor"/>
    <property type="match status" value="1"/>
</dbReference>
<dbReference type="STRING" id="279058.LT85_1672"/>
<dbReference type="AlphaFoldDB" id="A0A0A1FAQ0"/>
<evidence type="ECO:0000313" key="3">
    <source>
        <dbReference type="EMBL" id="AIY40830.1"/>
    </source>
</evidence>
<feature type="chain" id="PRO_5001974023" evidence="1">
    <location>
        <begin position="30"/>
        <end position="302"/>
    </location>
</feature>
<dbReference type="Pfam" id="PF01497">
    <property type="entry name" value="Peripla_BP_2"/>
    <property type="match status" value="1"/>
</dbReference>
<sequence length="302" mass="31362">MKYTVNAQRRLLLGSTAAGLMLAALPVRGATQATASTQPRRVVVAGGAITEIVYALDAGAFLIGADTTSTYPAAAMALPKMGYQRALSAEGVLSLHPDLLLASADAGPPTTLKQIAAAGVRVIRLGERHDVDTVREKITGVASALALPDRGKLLLKNFDDQWQAALASVDKQRQAKPPRVLFILSNSGTQAMVAGQETAADAMIRYAGAVNATTDASGKGFKGYKPLTAESAVASGADILMISSENLAAIGGIERLLNSPGLSLTLAAKTRRVVADMDTLLLLGFGPRLPLALTQLTSQLYA</sequence>
<keyword evidence="4" id="KW-1185">Reference proteome</keyword>
<feature type="signal peptide" evidence="1">
    <location>
        <begin position="1"/>
        <end position="29"/>
    </location>
</feature>
<dbReference type="InterPro" id="IPR050902">
    <property type="entry name" value="ABC_Transporter_SBP"/>
</dbReference>
<keyword evidence="1" id="KW-0732">Signal</keyword>
<evidence type="ECO:0000256" key="1">
    <source>
        <dbReference type="SAM" id="SignalP"/>
    </source>
</evidence>
<name>A0A0A1FAQ0_9BURK</name>
<dbReference type="EMBL" id="CP009962">
    <property type="protein sequence ID" value="AIY40830.1"/>
    <property type="molecule type" value="Genomic_DNA"/>
</dbReference>
<dbReference type="Proteomes" id="UP000030302">
    <property type="component" value="Chromosome"/>
</dbReference>